<evidence type="ECO:0000313" key="3">
    <source>
        <dbReference type="Proteomes" id="UP000032568"/>
    </source>
</evidence>
<protein>
    <submittedName>
        <fullName evidence="2">Uncharacterized protein</fullName>
    </submittedName>
</protein>
<evidence type="ECO:0000256" key="1">
    <source>
        <dbReference type="SAM" id="Phobius"/>
    </source>
</evidence>
<evidence type="ECO:0000313" key="2">
    <source>
        <dbReference type="EMBL" id="WDD96624.1"/>
    </source>
</evidence>
<feature type="transmembrane region" description="Helical" evidence="1">
    <location>
        <begin position="52"/>
        <end position="75"/>
    </location>
</feature>
<dbReference type="RefSeq" id="WP_152646728.1">
    <property type="nucleotide sequence ID" value="NZ_CP059735.1"/>
</dbReference>
<dbReference type="KEGG" id="tact:SG35_014670"/>
<gene>
    <name evidence="2" type="ORF">SG35_014670</name>
</gene>
<accession>A0AAF0C1D4</accession>
<organism evidence="2 3">
    <name type="scientific">Thalassomonas actiniarum</name>
    <dbReference type="NCBI Taxonomy" id="485447"/>
    <lineage>
        <taxon>Bacteria</taxon>
        <taxon>Pseudomonadati</taxon>
        <taxon>Pseudomonadota</taxon>
        <taxon>Gammaproteobacteria</taxon>
        <taxon>Alteromonadales</taxon>
        <taxon>Colwelliaceae</taxon>
        <taxon>Thalassomonas</taxon>
    </lineage>
</organism>
<dbReference type="EMBL" id="CP059735">
    <property type="protein sequence ID" value="WDD96624.1"/>
    <property type="molecule type" value="Genomic_DNA"/>
</dbReference>
<keyword evidence="1" id="KW-0472">Membrane</keyword>
<reference evidence="2 3" key="1">
    <citation type="journal article" date="2015" name="Genome Announc.">
        <title>Draft Genome Sequences of Marine Isolates of Thalassomonas viridans and Thalassomonas actiniarum.</title>
        <authorList>
            <person name="Olonade I."/>
            <person name="van Zyl L.J."/>
            <person name="Trindade M."/>
        </authorList>
    </citation>
    <scope>NUCLEOTIDE SEQUENCE [LARGE SCALE GENOMIC DNA]</scope>
    <source>
        <strain evidence="2 3">A5K-106</strain>
    </source>
</reference>
<reference evidence="2 3" key="2">
    <citation type="journal article" date="2022" name="Mar. Drugs">
        <title>Bioassay-Guided Fractionation Leads to the Detection of Cholic Acid Generated by the Rare Thalassomonas sp.</title>
        <authorList>
            <person name="Pheiffer F."/>
            <person name="Schneider Y.K."/>
            <person name="Hansen E.H."/>
            <person name="Andersen J.H."/>
            <person name="Isaksson J."/>
            <person name="Busche T."/>
            <person name="R C."/>
            <person name="Kalinowski J."/>
            <person name="Zyl L.V."/>
            <person name="Trindade M."/>
        </authorList>
    </citation>
    <scope>NUCLEOTIDE SEQUENCE [LARGE SCALE GENOMIC DNA]</scope>
    <source>
        <strain evidence="2 3">A5K-106</strain>
    </source>
</reference>
<keyword evidence="1" id="KW-1133">Transmembrane helix</keyword>
<keyword evidence="3" id="KW-1185">Reference proteome</keyword>
<dbReference type="Proteomes" id="UP000032568">
    <property type="component" value="Chromosome"/>
</dbReference>
<sequence length="142" mass="15903">MEKINKATVEYVPGCVCLVLHIKSFSFIRSASLQKNLQKPVNNLGVNSIKGLLISGFALCLIACTRYFSAFLPLISPETKNFCLFLKINDQNDKKFSRATLMIIHFHCAFSSKIATNVQMPVSVSTFLLLTYETIIKIGTYD</sequence>
<dbReference type="AlphaFoldDB" id="A0AAF0C1D4"/>
<name>A0AAF0C1D4_9GAMM</name>
<keyword evidence="1" id="KW-0812">Transmembrane</keyword>
<proteinExistence type="predicted"/>